<dbReference type="InterPro" id="IPR036412">
    <property type="entry name" value="HAD-like_sf"/>
</dbReference>
<dbReference type="Proteomes" id="UP000295794">
    <property type="component" value="Unassembled WGS sequence"/>
</dbReference>
<organism evidence="1 3">
    <name type="scientific">Iodobacter fluviatilis</name>
    <dbReference type="NCBI Taxonomy" id="537"/>
    <lineage>
        <taxon>Bacteria</taxon>
        <taxon>Pseudomonadati</taxon>
        <taxon>Pseudomonadota</taxon>
        <taxon>Betaproteobacteria</taxon>
        <taxon>Neisseriales</taxon>
        <taxon>Chitinibacteraceae</taxon>
        <taxon>Iodobacter</taxon>
    </lineage>
</organism>
<dbReference type="SFLD" id="SFLDG01129">
    <property type="entry name" value="C1.5:_HAD__Beta-PGM__Phosphata"/>
    <property type="match status" value="1"/>
</dbReference>
<dbReference type="CDD" id="cd02603">
    <property type="entry name" value="HAD_sEH-N_like"/>
    <property type="match status" value="1"/>
</dbReference>
<dbReference type="NCBIfam" id="TIGR01509">
    <property type="entry name" value="HAD-SF-IA-v3"/>
    <property type="match status" value="1"/>
</dbReference>
<dbReference type="PANTHER" id="PTHR43611">
    <property type="entry name" value="ALPHA-D-GLUCOSE 1-PHOSPHATE PHOSPHATASE"/>
    <property type="match status" value="1"/>
</dbReference>
<dbReference type="InterPro" id="IPR023198">
    <property type="entry name" value="PGP-like_dom2"/>
</dbReference>
<evidence type="ECO:0000313" key="3">
    <source>
        <dbReference type="Proteomes" id="UP000255108"/>
    </source>
</evidence>
<sequence>MARLSFPEFTMTIRAVVFDFGGVLFDWNPEYLYRKLISDEKERAFFLSHVCNGEWNIEQDRGRSISDATRIKQAEFPEYADWIAAFYARWPETLNGTLPDGVALMEQLEAAKVPLYGLTNWSNETFPYAWENYPLLHRFKDIVVSGRLGLIKPDPAIYQAMFERIALSIQNLQPNELVFIDDVAKNANAATESGWHGIHHTSAQETTLQLHQLGVQF</sequence>
<dbReference type="AlphaFoldDB" id="A0A377SXG8"/>
<reference evidence="1 3" key="1">
    <citation type="submission" date="2018-06" db="EMBL/GenBank/DDBJ databases">
        <authorList>
            <consortium name="Pathogen Informatics"/>
            <person name="Doyle S."/>
        </authorList>
    </citation>
    <scope>NUCLEOTIDE SEQUENCE [LARGE SCALE GENOMIC DNA]</scope>
    <source>
        <strain evidence="1 3">NCTC11159</strain>
    </source>
</reference>
<accession>A0A377SXG8</accession>
<gene>
    <name evidence="2" type="ORF">EV682_104320</name>
    <name evidence="1" type="ORF">NCTC11159_04227</name>
</gene>
<dbReference type="RefSeq" id="WP_233702991.1">
    <property type="nucleotide sequence ID" value="NZ_CAWOLO010000004.1"/>
</dbReference>
<dbReference type="Proteomes" id="UP000255108">
    <property type="component" value="Unassembled WGS sequence"/>
</dbReference>
<protein>
    <submittedName>
        <fullName evidence="2">2-haloacid dehalogenase</fullName>
    </submittedName>
    <submittedName>
        <fullName evidence="1">?-D-glucose-1-phosphatase</fullName>
    </submittedName>
</protein>
<dbReference type="InterPro" id="IPR023214">
    <property type="entry name" value="HAD_sf"/>
</dbReference>
<dbReference type="InterPro" id="IPR006439">
    <property type="entry name" value="HAD-SF_hydro_IA"/>
</dbReference>
<proteinExistence type="predicted"/>
<dbReference type="SFLD" id="SFLDS00003">
    <property type="entry name" value="Haloacid_Dehalogenase"/>
    <property type="match status" value="1"/>
</dbReference>
<dbReference type="Gene3D" id="3.40.50.1000">
    <property type="entry name" value="HAD superfamily/HAD-like"/>
    <property type="match status" value="1"/>
</dbReference>
<dbReference type="Gene3D" id="1.10.150.240">
    <property type="entry name" value="Putative phosphatase, domain 2"/>
    <property type="match status" value="1"/>
</dbReference>
<dbReference type="EMBL" id="SMBT01000004">
    <property type="protein sequence ID" value="TCU88146.1"/>
    <property type="molecule type" value="Genomic_DNA"/>
</dbReference>
<evidence type="ECO:0000313" key="2">
    <source>
        <dbReference type="EMBL" id="TCU88146.1"/>
    </source>
</evidence>
<keyword evidence="4" id="KW-1185">Reference proteome</keyword>
<dbReference type="EMBL" id="UGHR01000004">
    <property type="protein sequence ID" value="STR45647.1"/>
    <property type="molecule type" value="Genomic_DNA"/>
</dbReference>
<evidence type="ECO:0000313" key="4">
    <source>
        <dbReference type="Proteomes" id="UP000295794"/>
    </source>
</evidence>
<dbReference type="SUPFAM" id="SSF56784">
    <property type="entry name" value="HAD-like"/>
    <property type="match status" value="1"/>
</dbReference>
<evidence type="ECO:0000313" key="1">
    <source>
        <dbReference type="EMBL" id="STR45647.1"/>
    </source>
</evidence>
<reference evidence="2 4" key="2">
    <citation type="submission" date="2019-03" db="EMBL/GenBank/DDBJ databases">
        <title>Genomic Encyclopedia of Type Strains, Phase IV (KMG-IV): sequencing the most valuable type-strain genomes for metagenomic binning, comparative biology and taxonomic classification.</title>
        <authorList>
            <person name="Goeker M."/>
        </authorList>
    </citation>
    <scope>NUCLEOTIDE SEQUENCE [LARGE SCALE GENOMIC DNA]</scope>
    <source>
        <strain evidence="2 4">DSM 3764</strain>
    </source>
</reference>
<dbReference type="PANTHER" id="PTHR43611:SF3">
    <property type="entry name" value="FLAVIN MONONUCLEOTIDE HYDROLASE 1, CHLOROPLATIC"/>
    <property type="match status" value="1"/>
</dbReference>
<dbReference type="Pfam" id="PF00702">
    <property type="entry name" value="Hydrolase"/>
    <property type="match status" value="1"/>
</dbReference>
<name>A0A377SXG8_9NEIS</name>